<dbReference type="Proteomes" id="UP000199352">
    <property type="component" value="Unassembled WGS sequence"/>
</dbReference>
<keyword evidence="1" id="KW-0812">Transmembrane</keyword>
<evidence type="ECO:0000313" key="3">
    <source>
        <dbReference type="Proteomes" id="UP000199352"/>
    </source>
</evidence>
<accession>A0A1H9UNY3</accession>
<dbReference type="STRING" id="402600.SAMN05216188_12249"/>
<evidence type="ECO:0000256" key="1">
    <source>
        <dbReference type="SAM" id="Phobius"/>
    </source>
</evidence>
<sequence>MATLDNRVQFTRPQFLTLTVGVVQLAFGWFDVFGLDPHYHVVQIGVGALGVLMAWRLDHARMYGLLLLICFGTVVCSLNDMTTEAFLGVRMAVMGLVITLTKPAKAVRR</sequence>
<dbReference type="RefSeq" id="WP_089958855.1">
    <property type="nucleotide sequence ID" value="NZ_FOFR01000022.1"/>
</dbReference>
<feature type="transmembrane region" description="Helical" evidence="1">
    <location>
        <begin position="62"/>
        <end position="81"/>
    </location>
</feature>
<organism evidence="2 3">
    <name type="scientific">Lentzea xinjiangensis</name>
    <dbReference type="NCBI Taxonomy" id="402600"/>
    <lineage>
        <taxon>Bacteria</taxon>
        <taxon>Bacillati</taxon>
        <taxon>Actinomycetota</taxon>
        <taxon>Actinomycetes</taxon>
        <taxon>Pseudonocardiales</taxon>
        <taxon>Pseudonocardiaceae</taxon>
        <taxon>Lentzea</taxon>
    </lineage>
</organism>
<gene>
    <name evidence="2" type="ORF">SAMN05216188_12249</name>
</gene>
<protein>
    <submittedName>
        <fullName evidence="2">Uncharacterized protein</fullName>
    </submittedName>
</protein>
<dbReference type="EMBL" id="FOFR01000022">
    <property type="protein sequence ID" value="SES11166.1"/>
    <property type="molecule type" value="Genomic_DNA"/>
</dbReference>
<name>A0A1H9UNY3_9PSEU</name>
<reference evidence="3" key="1">
    <citation type="submission" date="2016-10" db="EMBL/GenBank/DDBJ databases">
        <authorList>
            <person name="Varghese N."/>
            <person name="Submissions S."/>
        </authorList>
    </citation>
    <scope>NUCLEOTIDE SEQUENCE [LARGE SCALE GENOMIC DNA]</scope>
    <source>
        <strain evidence="3">CGMCC 4.3525</strain>
    </source>
</reference>
<feature type="transmembrane region" description="Helical" evidence="1">
    <location>
        <begin position="15"/>
        <end position="32"/>
    </location>
</feature>
<feature type="transmembrane region" description="Helical" evidence="1">
    <location>
        <begin position="38"/>
        <end position="55"/>
    </location>
</feature>
<keyword evidence="1" id="KW-0472">Membrane</keyword>
<proteinExistence type="predicted"/>
<dbReference type="OrthoDB" id="3694502at2"/>
<keyword evidence="1" id="KW-1133">Transmembrane helix</keyword>
<dbReference type="AlphaFoldDB" id="A0A1H9UNY3"/>
<evidence type="ECO:0000313" key="2">
    <source>
        <dbReference type="EMBL" id="SES11166.1"/>
    </source>
</evidence>
<keyword evidence="3" id="KW-1185">Reference proteome</keyword>